<evidence type="ECO:0000256" key="2">
    <source>
        <dbReference type="ARBA" id="ARBA00009142"/>
    </source>
</evidence>
<organism evidence="7 8">
    <name type="scientific">Bacillus cereus (strain AH820)</name>
    <dbReference type="NCBI Taxonomy" id="405535"/>
    <lineage>
        <taxon>Bacteria</taxon>
        <taxon>Bacillati</taxon>
        <taxon>Bacillota</taxon>
        <taxon>Bacilli</taxon>
        <taxon>Bacillales</taxon>
        <taxon>Bacillaceae</taxon>
        <taxon>Bacillus</taxon>
        <taxon>Bacillus cereus group</taxon>
    </lineage>
</organism>
<dbReference type="HOGENOM" id="CLU_045498_13_3_9"/>
<comment type="subcellular location">
    <subcellularLocation>
        <location evidence="6">Cell membrane</location>
        <topology evidence="6">Multi-pass membrane protein</topology>
    </subcellularLocation>
    <subcellularLocation>
        <location evidence="1">Membrane</location>
        <topology evidence="1">Multi-pass membrane protein</topology>
    </subcellularLocation>
</comment>
<accession>B7JGT4</accession>
<keyword evidence="5 6" id="KW-0472">Membrane</keyword>
<dbReference type="PANTHER" id="PTHR43701">
    <property type="entry name" value="MEMBRANE TRANSPORTER PROTEIN MJ0441-RELATED"/>
    <property type="match status" value="1"/>
</dbReference>
<evidence type="ECO:0000313" key="7">
    <source>
        <dbReference type="EMBL" id="ACK87283.1"/>
    </source>
</evidence>
<keyword evidence="6" id="KW-1003">Cell membrane</keyword>
<keyword evidence="3 6" id="KW-0812">Transmembrane</keyword>
<gene>
    <name evidence="7" type="ordered locus">BCAH820_1543</name>
</gene>
<feature type="transmembrane region" description="Helical" evidence="6">
    <location>
        <begin position="53"/>
        <end position="76"/>
    </location>
</feature>
<evidence type="ECO:0000256" key="4">
    <source>
        <dbReference type="ARBA" id="ARBA00022989"/>
    </source>
</evidence>
<dbReference type="PANTHER" id="PTHR43701:SF2">
    <property type="entry name" value="MEMBRANE TRANSPORTER PROTEIN YJNA-RELATED"/>
    <property type="match status" value="1"/>
</dbReference>
<keyword evidence="4 6" id="KW-1133">Transmembrane helix</keyword>
<feature type="transmembrane region" description="Helical" evidence="6">
    <location>
        <begin position="88"/>
        <end position="109"/>
    </location>
</feature>
<feature type="transmembrane region" description="Helical" evidence="6">
    <location>
        <begin position="121"/>
        <end position="138"/>
    </location>
</feature>
<sequence>MTVIKRSFTDNEGNTVHYQFPPLLAIFIAFIVGFISGLFGIGGGALLVPAMMLLFAFPAHIAVATSMFIVFLSAIVSSATHISLGNVSWIYALILIPGAWIGGKIGAYINTKLSGKAVINLLRITLIILGTRLIITSFL</sequence>
<evidence type="ECO:0000313" key="8">
    <source>
        <dbReference type="Proteomes" id="UP000001363"/>
    </source>
</evidence>
<dbReference type="Proteomes" id="UP000001363">
    <property type="component" value="Chromosome"/>
</dbReference>
<reference evidence="7 8" key="1">
    <citation type="submission" date="2008-10" db="EMBL/GenBank/DDBJ databases">
        <title>Genome sequence of Bacillus cereus AH820.</title>
        <authorList>
            <person name="Dodson R.J."/>
            <person name="Durkin A.S."/>
            <person name="Rosovitz M.J."/>
            <person name="Rasko D.A."/>
            <person name="Hoffmaster A."/>
            <person name="Ravel J."/>
            <person name="Sutton G."/>
        </authorList>
    </citation>
    <scope>NUCLEOTIDE SEQUENCE [LARGE SCALE GENOMIC DNA]</scope>
    <source>
        <strain evidence="7 8">AH820</strain>
    </source>
</reference>
<evidence type="ECO:0000256" key="5">
    <source>
        <dbReference type="ARBA" id="ARBA00023136"/>
    </source>
</evidence>
<dbReference type="Pfam" id="PF01925">
    <property type="entry name" value="TauE"/>
    <property type="match status" value="1"/>
</dbReference>
<evidence type="ECO:0000256" key="6">
    <source>
        <dbReference type="RuleBase" id="RU363041"/>
    </source>
</evidence>
<protein>
    <recommendedName>
        <fullName evidence="6">Probable membrane transporter protein</fullName>
    </recommendedName>
</protein>
<dbReference type="InterPro" id="IPR051598">
    <property type="entry name" value="TSUP/Inactive_protease-like"/>
</dbReference>
<proteinExistence type="inferred from homology"/>
<comment type="similarity">
    <text evidence="2 6">Belongs to the 4-toluene sulfonate uptake permease (TSUP) (TC 2.A.102) family.</text>
</comment>
<evidence type="ECO:0000256" key="3">
    <source>
        <dbReference type="ARBA" id="ARBA00022692"/>
    </source>
</evidence>
<name>B7JGT4_BACC0</name>
<dbReference type="AlphaFoldDB" id="B7JGT4"/>
<dbReference type="EMBL" id="CP001283">
    <property type="protein sequence ID" value="ACK87283.1"/>
    <property type="molecule type" value="Genomic_DNA"/>
</dbReference>
<evidence type="ECO:0000256" key="1">
    <source>
        <dbReference type="ARBA" id="ARBA00004141"/>
    </source>
</evidence>
<dbReference type="KEGG" id="bcu:BCAH820_1543"/>
<dbReference type="InterPro" id="IPR002781">
    <property type="entry name" value="TM_pro_TauE-like"/>
</dbReference>
<feature type="transmembrane region" description="Helical" evidence="6">
    <location>
        <begin position="20"/>
        <end position="41"/>
    </location>
</feature>
<dbReference type="GO" id="GO:0005886">
    <property type="term" value="C:plasma membrane"/>
    <property type="evidence" value="ECO:0007669"/>
    <property type="project" value="UniProtKB-SubCell"/>
</dbReference>